<gene>
    <name evidence="1" type="ORF">SPARVUS_LOCUS5756180</name>
</gene>
<protein>
    <submittedName>
        <fullName evidence="1">Uncharacterized protein</fullName>
    </submittedName>
</protein>
<evidence type="ECO:0000313" key="1">
    <source>
        <dbReference type="EMBL" id="CAI9563602.1"/>
    </source>
</evidence>
<name>A0ABN9CW09_9NEOB</name>
<dbReference type="EMBL" id="CATNWA010012510">
    <property type="protein sequence ID" value="CAI9563602.1"/>
    <property type="molecule type" value="Genomic_DNA"/>
</dbReference>
<keyword evidence="2" id="KW-1185">Reference proteome</keyword>
<proteinExistence type="predicted"/>
<comment type="caution">
    <text evidence="1">The sequence shown here is derived from an EMBL/GenBank/DDBJ whole genome shotgun (WGS) entry which is preliminary data.</text>
</comment>
<dbReference type="Proteomes" id="UP001162483">
    <property type="component" value="Unassembled WGS sequence"/>
</dbReference>
<accession>A0ABN9CW09</accession>
<sequence>MYINSRTGAVQGRVAVYKRPPRPLLVGAPWEYAAPRSGARCVLQTQRNTDCCTEPV</sequence>
<reference evidence="1" key="1">
    <citation type="submission" date="2023-05" db="EMBL/GenBank/DDBJ databases">
        <authorList>
            <person name="Stuckert A."/>
        </authorList>
    </citation>
    <scope>NUCLEOTIDE SEQUENCE</scope>
</reference>
<organism evidence="1 2">
    <name type="scientific">Staurois parvus</name>
    <dbReference type="NCBI Taxonomy" id="386267"/>
    <lineage>
        <taxon>Eukaryota</taxon>
        <taxon>Metazoa</taxon>
        <taxon>Chordata</taxon>
        <taxon>Craniata</taxon>
        <taxon>Vertebrata</taxon>
        <taxon>Euteleostomi</taxon>
        <taxon>Amphibia</taxon>
        <taxon>Batrachia</taxon>
        <taxon>Anura</taxon>
        <taxon>Neobatrachia</taxon>
        <taxon>Ranoidea</taxon>
        <taxon>Ranidae</taxon>
        <taxon>Staurois</taxon>
    </lineage>
</organism>
<evidence type="ECO:0000313" key="2">
    <source>
        <dbReference type="Proteomes" id="UP001162483"/>
    </source>
</evidence>